<accession>A0ABW4T4F1</accession>
<keyword evidence="3" id="KW-0378">Hydrolase</keyword>
<reference evidence="4" key="1">
    <citation type="journal article" date="2019" name="Int. J. Syst. Evol. Microbiol.">
        <title>The Global Catalogue of Microorganisms (GCM) 10K type strain sequencing project: providing services to taxonomists for standard genome sequencing and annotation.</title>
        <authorList>
            <consortium name="The Broad Institute Genomics Platform"/>
            <consortium name="The Broad Institute Genome Sequencing Center for Infectious Disease"/>
            <person name="Wu L."/>
            <person name="Ma J."/>
        </authorList>
    </citation>
    <scope>NUCLEOTIDE SEQUENCE [LARGE SCALE GENOMIC DNA]</scope>
    <source>
        <strain evidence="4">ICMP 6774ER</strain>
    </source>
</reference>
<dbReference type="InterPro" id="IPR052566">
    <property type="entry name" value="Non-lysos_glucosylceramidase"/>
</dbReference>
<keyword evidence="4" id="KW-1185">Reference proteome</keyword>
<feature type="domain" description="Glycosyl-hydrolase family 116 N-terminal" evidence="2">
    <location>
        <begin position="20"/>
        <end position="365"/>
    </location>
</feature>
<name>A0ABW4T4F1_9ACTN</name>
<dbReference type="InterPro" id="IPR012341">
    <property type="entry name" value="6hp_glycosidase-like_sf"/>
</dbReference>
<dbReference type="Pfam" id="PF04685">
    <property type="entry name" value="DUF608"/>
    <property type="match status" value="1"/>
</dbReference>
<evidence type="ECO:0000259" key="2">
    <source>
        <dbReference type="Pfam" id="PF12215"/>
    </source>
</evidence>
<dbReference type="InterPro" id="IPR024462">
    <property type="entry name" value="GH116_N"/>
</dbReference>
<keyword evidence="3" id="KW-0326">Glycosidase</keyword>
<dbReference type="InterPro" id="IPR008928">
    <property type="entry name" value="6-hairpin_glycosidase_sf"/>
</dbReference>
<dbReference type="Proteomes" id="UP001597368">
    <property type="component" value="Unassembled WGS sequence"/>
</dbReference>
<dbReference type="RefSeq" id="WP_379577146.1">
    <property type="nucleotide sequence ID" value="NZ_JBHUFV010000051.1"/>
</dbReference>
<proteinExistence type="predicted"/>
<dbReference type="PANTHER" id="PTHR12654">
    <property type="entry name" value="BILE ACID BETA-GLUCOSIDASE-RELATED"/>
    <property type="match status" value="1"/>
</dbReference>
<dbReference type="EMBL" id="JBHUFV010000051">
    <property type="protein sequence ID" value="MFD1936661.1"/>
    <property type="molecule type" value="Genomic_DNA"/>
</dbReference>
<dbReference type="InterPro" id="IPR006775">
    <property type="entry name" value="GH116_catalytic"/>
</dbReference>
<dbReference type="PANTHER" id="PTHR12654:SF4">
    <property type="entry name" value="PB1 DOMAIN-CONTAINING PROTEIN"/>
    <property type="match status" value="1"/>
</dbReference>
<gene>
    <name evidence="3" type="ORF">ACFSKW_34835</name>
</gene>
<evidence type="ECO:0000313" key="4">
    <source>
        <dbReference type="Proteomes" id="UP001597368"/>
    </source>
</evidence>
<feature type="domain" description="Glycosyl-hydrolase family 116 catalytic region" evidence="1">
    <location>
        <begin position="499"/>
        <end position="767"/>
    </location>
</feature>
<comment type="caution">
    <text evidence="3">The sequence shown here is derived from an EMBL/GenBank/DDBJ whole genome shotgun (WGS) entry which is preliminary data.</text>
</comment>
<evidence type="ECO:0000313" key="3">
    <source>
        <dbReference type="EMBL" id="MFD1936661.1"/>
    </source>
</evidence>
<sequence length="829" mass="90857">MNANLGNARPIPHDEGRHVAMPLGGIGTGNLAICADGALRQWQLQNVGNHRGALPYTFFALRVSTWEPPANEVFVLQAQAVDAPATPLVDDDHVPEWQRELLRRHRGAAGTTFRGLYPFAHVEYHGLPVEVGLEAFNPLIPLDVDDSSLPAALFTFTIANPGPLPAQVWLAAAVQNPVGHDGTTPVDGVRALGYGGNTNRVRRERGWTSLVMDNTAIDPAAPGAGQAVLAVDAADVAALPQWTHPDEFLAFLAGRAVYADAEKARHAPWPADYQGSGPQQGYGPSPAGQTWNGGVVAPMILQPGESRNIRICLAWYFPNRYANFVQFGPPNPQWGPTRFWLGNAYATRFADAVDVAGHVREQWARLRDTSLSWVDTLAGSSLSPTAVEHLAAQAAIPRSPSCFRTADGAFFGFEGVLGASTVMWSGDVGGSCPLNCTHVWNYAQAVARLFPSLERSMRTTEFDVMQAPEGYLPHRVIAPTYLRQLWEVPIGGPVEPALDGMLGTILKTYREVRHGADWLERYWPQVKRLLAHVREKWDPDGSGVLRGVQPSTHDIDLCGLNPFMGTLWLAALRAAEEMAILMGEPAMAAELRELFTKGGARYDEALFNGEYYAQVLEEGDSAEFQWLEGCLADQLIGQWWAHQLGLGHVLPREHVVSALRAVVRHNLRTGFDGFGHPYRVFADGADTGLLMCTWPRGGRPRVPTRYCDEVWTGSEYQVAAHCLWEGLEEEAGAILDGVWARYDGRRRNPYNEIECGDHYVRAMAGWSVLDALAGATYDAATQRLTVTPRGHGRWPLLLPTGWGTLIRDDDGVRVSCSHGDLKIHVQECS</sequence>
<protein>
    <submittedName>
        <fullName evidence="3">GH116 family glycosyl-hydrolase</fullName>
        <ecNumber evidence="3">3.2.1.-</ecNumber>
    </submittedName>
</protein>
<organism evidence="3 4">
    <name type="scientific">Nonomuraea mangrovi</name>
    <dbReference type="NCBI Taxonomy" id="2316207"/>
    <lineage>
        <taxon>Bacteria</taxon>
        <taxon>Bacillati</taxon>
        <taxon>Actinomycetota</taxon>
        <taxon>Actinomycetes</taxon>
        <taxon>Streptosporangiales</taxon>
        <taxon>Streptosporangiaceae</taxon>
        <taxon>Nonomuraea</taxon>
    </lineage>
</organism>
<dbReference type="Pfam" id="PF12215">
    <property type="entry name" value="Glyco_hydr_116N"/>
    <property type="match status" value="1"/>
</dbReference>
<dbReference type="Gene3D" id="1.50.10.10">
    <property type="match status" value="1"/>
</dbReference>
<dbReference type="EC" id="3.2.1.-" evidence="3"/>
<dbReference type="SUPFAM" id="SSF48208">
    <property type="entry name" value="Six-hairpin glycosidases"/>
    <property type="match status" value="1"/>
</dbReference>
<evidence type="ECO:0000259" key="1">
    <source>
        <dbReference type="Pfam" id="PF04685"/>
    </source>
</evidence>
<dbReference type="GO" id="GO:0016798">
    <property type="term" value="F:hydrolase activity, acting on glycosyl bonds"/>
    <property type="evidence" value="ECO:0007669"/>
    <property type="project" value="UniProtKB-KW"/>
</dbReference>